<dbReference type="InterPro" id="IPR000073">
    <property type="entry name" value="AB_hydrolase_1"/>
</dbReference>
<evidence type="ECO:0000313" key="8">
    <source>
        <dbReference type="Proteomes" id="UP000242913"/>
    </source>
</evidence>
<evidence type="ECO:0000259" key="6">
    <source>
        <dbReference type="SMART" id="SM00916"/>
    </source>
</evidence>
<proteinExistence type="inferred from homology"/>
<evidence type="ECO:0000256" key="2">
    <source>
        <dbReference type="ARBA" id="ARBA00004496"/>
    </source>
</evidence>
<evidence type="ECO:0000256" key="4">
    <source>
        <dbReference type="ARBA" id="ARBA00023128"/>
    </source>
</evidence>
<keyword evidence="4" id="KW-0496">Mitochondrion</keyword>
<accession>A0A238BYM5</accession>
<dbReference type="InterPro" id="IPR007741">
    <property type="entry name" value="Ribosomal_mL43/mS25/NADH_DH"/>
</dbReference>
<comment type="subcellular location">
    <subcellularLocation>
        <location evidence="2">Cytoplasm</location>
    </subcellularLocation>
    <subcellularLocation>
        <location evidence="1">Mitochondrion</location>
    </subcellularLocation>
</comment>
<evidence type="ECO:0000313" key="7">
    <source>
        <dbReference type="EMBL" id="OZC09915.1"/>
    </source>
</evidence>
<evidence type="ECO:0000256" key="1">
    <source>
        <dbReference type="ARBA" id="ARBA00004173"/>
    </source>
</evidence>
<keyword evidence="8" id="KW-1185">Reference proteome</keyword>
<feature type="domain" description="Ribosomal protein/NADH dehydrogenase" evidence="6">
    <location>
        <begin position="303"/>
        <end position="376"/>
    </location>
</feature>
<reference evidence="7 8" key="1">
    <citation type="submission" date="2015-12" db="EMBL/GenBank/DDBJ databases">
        <title>Draft genome of the nematode, Onchocerca flexuosa.</title>
        <authorList>
            <person name="Mitreva M."/>
        </authorList>
    </citation>
    <scope>NUCLEOTIDE SEQUENCE [LARGE SCALE GENOMIC DNA]</scope>
    <source>
        <strain evidence="7">Red Deer</strain>
    </source>
</reference>
<dbReference type="InterPro" id="IPR029058">
    <property type="entry name" value="AB_hydrolase_fold"/>
</dbReference>
<dbReference type="SMART" id="SM00916">
    <property type="entry name" value="L51_S25_CI-B8"/>
    <property type="match status" value="1"/>
</dbReference>
<dbReference type="Pfam" id="PF12697">
    <property type="entry name" value="Abhydrolase_6"/>
    <property type="match status" value="1"/>
</dbReference>
<dbReference type="Proteomes" id="UP000242913">
    <property type="component" value="Unassembled WGS sequence"/>
</dbReference>
<dbReference type="GO" id="GO:0005739">
    <property type="term" value="C:mitochondrion"/>
    <property type="evidence" value="ECO:0007669"/>
    <property type="project" value="UniProtKB-SubCell"/>
</dbReference>
<dbReference type="PANTHER" id="PTHR46197:SF3">
    <property type="entry name" value="AB HYDROLASE-1 DOMAIN-CONTAINING PROTEIN"/>
    <property type="match status" value="1"/>
</dbReference>
<dbReference type="SUPFAM" id="SSF53474">
    <property type="entry name" value="alpha/beta-Hydrolases"/>
    <property type="match status" value="1"/>
</dbReference>
<dbReference type="EMBL" id="KZ269990">
    <property type="protein sequence ID" value="OZC09915.1"/>
    <property type="molecule type" value="Genomic_DNA"/>
</dbReference>
<comment type="similarity">
    <text evidence="5">Belongs to the AB hydrolase superfamily. ABHD14 family.</text>
</comment>
<dbReference type="InterPro" id="IPR036249">
    <property type="entry name" value="Thioredoxin-like_sf"/>
</dbReference>
<dbReference type="AlphaFoldDB" id="A0A238BYM5"/>
<keyword evidence="3" id="KW-0963">Cytoplasm</keyword>
<dbReference type="Gene3D" id="1.20.1050.130">
    <property type="match status" value="1"/>
</dbReference>
<gene>
    <name evidence="7" type="ORF">X798_03021</name>
</gene>
<sequence>MQQVYTVKPYLNFYENICPLDVMYSMKSYHDVSCNNGLMGSNANDFISVDESLKEIINRHQLELIEELTTFIDHLNKALTSCSSSVKIKSTFAEPKTLPKVQQQQFAFRKGKVGNSPVKEMDSYYPAALSTFEILKYPLNMITLFIDDIEKLWLKNLAKIGSRASILFERLNDGISAPVCVVKLQASNSGKSVVAEVNGTKLSERISVWKLLGALTSLYPSTPEHADICTHIDYWLLLIDDVLSNRSNEDNLCRQMSAALSRHDYLVPNIAATLADVLAYSVITKQSYYANNIFAIGYKQFPRDDRRHKGVIDFVFWHWAQLQYNNPYVQLVRFTNISVLPFGKAFLDDGREVLFDLEGKSQQEIEEMFRTTLGKTKVSLRRERLEKMLRTDQALFGRKCKRECICEVQGQHPCTSLLYAPDYIKGKWRWNYNIYFFKLISTKLLNKESLIHLCMDTYTHSTIRLADFQKPIPERVLWRSKAVRPTEGNFLAGNDVVNKLKLSGWSRNSSLKLHLAILRIIHCFLNNSSIGENQVLQKRYEIFFRETVPPREIIYKGTILLIHGQSFSSSTWLENSTMQIFSAAGYRCLAFDMPGCGKTGGPTVPDSEKAEIIPLAMRALKLETVILIGHSMAGQYIVPLLGTSRITCVVAVALSNTNMMPAIPESIRTSVLVVWGESDTSLGPNAASSLSKLPNSWLLRIPSAGHACYLSNPVAFQSACLNFFETTESFVVVPTL</sequence>
<dbReference type="PANTHER" id="PTHR46197">
    <property type="entry name" value="PROTEIN ABHD14B-LIKE"/>
    <property type="match status" value="1"/>
</dbReference>
<protein>
    <recommendedName>
        <fullName evidence="6">Ribosomal protein/NADH dehydrogenase domain-containing protein</fullName>
    </recommendedName>
</protein>
<name>A0A238BYM5_9BILA</name>
<dbReference type="Gene3D" id="3.40.50.1820">
    <property type="entry name" value="alpha/beta hydrolase"/>
    <property type="match status" value="1"/>
</dbReference>
<organism evidence="7 8">
    <name type="scientific">Onchocerca flexuosa</name>
    <dbReference type="NCBI Taxonomy" id="387005"/>
    <lineage>
        <taxon>Eukaryota</taxon>
        <taxon>Metazoa</taxon>
        <taxon>Ecdysozoa</taxon>
        <taxon>Nematoda</taxon>
        <taxon>Chromadorea</taxon>
        <taxon>Rhabditida</taxon>
        <taxon>Spirurina</taxon>
        <taxon>Spiruromorpha</taxon>
        <taxon>Filarioidea</taxon>
        <taxon>Onchocercidae</taxon>
        <taxon>Onchocerca</taxon>
    </lineage>
</organism>
<dbReference type="OrthoDB" id="5919182at2759"/>
<evidence type="ECO:0000256" key="3">
    <source>
        <dbReference type="ARBA" id="ARBA00022490"/>
    </source>
</evidence>
<dbReference type="SUPFAM" id="SSF52833">
    <property type="entry name" value="Thioredoxin-like"/>
    <property type="match status" value="1"/>
</dbReference>
<evidence type="ECO:0000256" key="5">
    <source>
        <dbReference type="ARBA" id="ARBA00037942"/>
    </source>
</evidence>